<comment type="caution">
    <text evidence="2">The sequence shown here is derived from an EMBL/GenBank/DDBJ whole genome shotgun (WGS) entry which is preliminary data.</text>
</comment>
<protein>
    <submittedName>
        <fullName evidence="2">Hemin-degrading factor</fullName>
    </submittedName>
</protein>
<accession>A0A8J7IED7</accession>
<dbReference type="Pfam" id="PF05171">
    <property type="entry name" value="HemS"/>
    <property type="match status" value="2"/>
</dbReference>
<dbReference type="InterPro" id="IPR007845">
    <property type="entry name" value="HemS/ChuX_dom"/>
</dbReference>
<evidence type="ECO:0000259" key="1">
    <source>
        <dbReference type="Pfam" id="PF05171"/>
    </source>
</evidence>
<keyword evidence="3" id="KW-1185">Reference proteome</keyword>
<dbReference type="GO" id="GO:0006826">
    <property type="term" value="P:iron ion transport"/>
    <property type="evidence" value="ECO:0007669"/>
    <property type="project" value="InterPro"/>
</dbReference>
<organism evidence="2 3">
    <name type="scientific">Halocynthiibacter styelae</name>
    <dbReference type="NCBI Taxonomy" id="2761955"/>
    <lineage>
        <taxon>Bacteria</taxon>
        <taxon>Pseudomonadati</taxon>
        <taxon>Pseudomonadota</taxon>
        <taxon>Alphaproteobacteria</taxon>
        <taxon>Rhodobacterales</taxon>
        <taxon>Paracoccaceae</taxon>
        <taxon>Halocynthiibacter</taxon>
    </lineage>
</organism>
<evidence type="ECO:0000313" key="2">
    <source>
        <dbReference type="EMBL" id="MBI1494654.1"/>
    </source>
</evidence>
<dbReference type="Gene3D" id="3.40.1570.10">
    <property type="entry name" value="HemS/ChuS/ChuX like domains"/>
    <property type="match status" value="2"/>
</dbReference>
<dbReference type="CDD" id="cd16831">
    <property type="entry name" value="HemS-like_C"/>
    <property type="match status" value="1"/>
</dbReference>
<dbReference type="CDD" id="cd16830">
    <property type="entry name" value="HemS-like_N"/>
    <property type="match status" value="1"/>
</dbReference>
<name>A0A8J7IED7_9RHOB</name>
<dbReference type="EMBL" id="JADCKQ010000010">
    <property type="protein sequence ID" value="MBI1494654.1"/>
    <property type="molecule type" value="Genomic_DNA"/>
</dbReference>
<reference evidence="2" key="1">
    <citation type="submission" date="2020-10" db="EMBL/GenBank/DDBJ databases">
        <title>Paenihalocynthiibacter styelae gen. nov., sp. nov., isolated from stalked sea squirt Styela clava.</title>
        <authorList>
            <person name="Kim Y.-O."/>
            <person name="Yoon J.-H."/>
        </authorList>
    </citation>
    <scope>NUCLEOTIDE SEQUENCE</scope>
    <source>
        <strain evidence="2">MYP1-1</strain>
    </source>
</reference>
<dbReference type="SUPFAM" id="SSF144064">
    <property type="entry name" value="Heme iron utilization protein-like"/>
    <property type="match status" value="1"/>
</dbReference>
<dbReference type="RefSeq" id="WP_228849401.1">
    <property type="nucleotide sequence ID" value="NZ_JADCKQ010000010.1"/>
</dbReference>
<dbReference type="Proteomes" id="UP000640583">
    <property type="component" value="Unassembled WGS sequence"/>
</dbReference>
<evidence type="ECO:0000313" key="3">
    <source>
        <dbReference type="Proteomes" id="UP000640583"/>
    </source>
</evidence>
<dbReference type="InterPro" id="IPR053733">
    <property type="entry name" value="Heme_Transport_Util_sf"/>
</dbReference>
<feature type="domain" description="Haemin-degrading HemS/ChuX" evidence="1">
    <location>
        <begin position="230"/>
        <end position="361"/>
    </location>
</feature>
<dbReference type="AlphaFoldDB" id="A0A8J7IED7"/>
<feature type="domain" description="Haemin-degrading HemS/ChuX" evidence="1">
    <location>
        <begin position="48"/>
        <end position="179"/>
    </location>
</feature>
<sequence>MTTHPSQAKPDPGSFDMLDETKLTTAQIRAARTENPQSRERDFADSLGISEAEFLAAYTGEFDRQRVTRITATPDDIIQAAKKLGEVLALTRNESCVIERVGTYDEWHDGQHASMVLGPDVDLRIFGKFWTHAFAVEKPGENGPRRSLQIFSSTGMAVHKIHLREDSNHEAWDEIVENLKLSDQVTDLEFRTKGAPEMPKADPEKADKLRAEWDRMTDTHQFGRIVSQLKMNRLGAYRIAGAPYVRRVENGSVSKALEAVSAKDAEVMIFVGNRGCIQIHGGPAKNLKRMGPWFNVLDPRFDMHLREDHVAEVYVVTKPTKRGPAVSLEAFDPEGRIILQIFPDRRTDETMVTLWDDIVGTLTDMEADQ</sequence>
<proteinExistence type="predicted"/>
<gene>
    <name evidence="2" type="ORF">H1D41_13495</name>
</gene>